<evidence type="ECO:0000313" key="2">
    <source>
        <dbReference type="EMBL" id="GBP10383.1"/>
    </source>
</evidence>
<comment type="caution">
    <text evidence="2">The sequence shown here is derived from an EMBL/GenBank/DDBJ whole genome shotgun (WGS) entry which is preliminary data.</text>
</comment>
<organism evidence="2 3">
    <name type="scientific">Eumeta variegata</name>
    <name type="common">Bagworm moth</name>
    <name type="synonym">Eumeta japonica</name>
    <dbReference type="NCBI Taxonomy" id="151549"/>
    <lineage>
        <taxon>Eukaryota</taxon>
        <taxon>Metazoa</taxon>
        <taxon>Ecdysozoa</taxon>
        <taxon>Arthropoda</taxon>
        <taxon>Hexapoda</taxon>
        <taxon>Insecta</taxon>
        <taxon>Pterygota</taxon>
        <taxon>Neoptera</taxon>
        <taxon>Endopterygota</taxon>
        <taxon>Lepidoptera</taxon>
        <taxon>Glossata</taxon>
        <taxon>Ditrysia</taxon>
        <taxon>Tineoidea</taxon>
        <taxon>Psychidae</taxon>
        <taxon>Oiketicinae</taxon>
        <taxon>Eumeta</taxon>
    </lineage>
</organism>
<feature type="compositionally biased region" description="Basic and acidic residues" evidence="1">
    <location>
        <begin position="246"/>
        <end position="263"/>
    </location>
</feature>
<protein>
    <submittedName>
        <fullName evidence="2">Uncharacterized protein</fullName>
    </submittedName>
</protein>
<dbReference type="EMBL" id="BGZK01000040">
    <property type="protein sequence ID" value="GBP10383.1"/>
    <property type="molecule type" value="Genomic_DNA"/>
</dbReference>
<feature type="compositionally biased region" description="Basic residues" evidence="1">
    <location>
        <begin position="233"/>
        <end position="244"/>
    </location>
</feature>
<gene>
    <name evidence="2" type="ORF">EVAR_5693_1</name>
</gene>
<dbReference type="Proteomes" id="UP000299102">
    <property type="component" value="Unassembled WGS sequence"/>
</dbReference>
<dbReference type="OrthoDB" id="411823at2759"/>
<feature type="region of interest" description="Disordered" evidence="1">
    <location>
        <begin position="233"/>
        <end position="274"/>
    </location>
</feature>
<dbReference type="AlphaFoldDB" id="A0A4C1T7B0"/>
<keyword evidence="3" id="KW-1185">Reference proteome</keyword>
<name>A0A4C1T7B0_EUMVA</name>
<proteinExistence type="predicted"/>
<accession>A0A4C1T7B0</accession>
<evidence type="ECO:0000313" key="3">
    <source>
        <dbReference type="Proteomes" id="UP000299102"/>
    </source>
</evidence>
<sequence length="274" mass="31799">MVENERADELIKTALRFDTPPDYDHDPLSYAKKMIRNESLVKCQDRYNSENTEEATRWFFLNAEAFCIVRSSKLTPTKLQILTGHPEIASYLLESYSASKPKETVVSCTVPPLKRTRSGKPSSHYPRQMSREKRRIIRIKNKTIMLFSWEEEHPYLRFALSYVCCGHLWRTRTGEVVDRLECIKASEIDEVVVHEDRATYSLRQEAELKTRAYKEKSKSQRHVLGVLGRATKRFPGKKPARSKYIRNGEEETKSTNRARKGDIHSPAPVPIKQL</sequence>
<evidence type="ECO:0000256" key="1">
    <source>
        <dbReference type="SAM" id="MobiDB-lite"/>
    </source>
</evidence>
<reference evidence="2 3" key="1">
    <citation type="journal article" date="2019" name="Commun. Biol.">
        <title>The bagworm genome reveals a unique fibroin gene that provides high tensile strength.</title>
        <authorList>
            <person name="Kono N."/>
            <person name="Nakamura H."/>
            <person name="Ohtoshi R."/>
            <person name="Tomita M."/>
            <person name="Numata K."/>
            <person name="Arakawa K."/>
        </authorList>
    </citation>
    <scope>NUCLEOTIDE SEQUENCE [LARGE SCALE GENOMIC DNA]</scope>
</reference>